<gene>
    <name evidence="3" type="ORF">SCA03_14220</name>
</gene>
<feature type="transmembrane region" description="Helical" evidence="2">
    <location>
        <begin position="383"/>
        <end position="405"/>
    </location>
</feature>
<keyword evidence="4" id="KW-1185">Reference proteome</keyword>
<keyword evidence="2" id="KW-0472">Membrane</keyword>
<evidence type="ECO:0000313" key="3">
    <source>
        <dbReference type="EMBL" id="GEB48871.1"/>
    </source>
</evidence>
<feature type="transmembrane region" description="Helical" evidence="2">
    <location>
        <begin position="134"/>
        <end position="155"/>
    </location>
</feature>
<feature type="compositionally biased region" description="Gly residues" evidence="1">
    <location>
        <begin position="568"/>
        <end position="609"/>
    </location>
</feature>
<accession>A0A4Y3QUF2</accession>
<feature type="compositionally biased region" description="Low complexity" evidence="1">
    <location>
        <begin position="558"/>
        <end position="567"/>
    </location>
</feature>
<protein>
    <recommendedName>
        <fullName evidence="5">Integral membrane protein</fullName>
    </recommendedName>
</protein>
<feature type="transmembrane region" description="Helical" evidence="2">
    <location>
        <begin position="100"/>
        <end position="122"/>
    </location>
</feature>
<organism evidence="3 4">
    <name type="scientific">Streptomyces cacaoi</name>
    <dbReference type="NCBI Taxonomy" id="1898"/>
    <lineage>
        <taxon>Bacteria</taxon>
        <taxon>Bacillati</taxon>
        <taxon>Actinomycetota</taxon>
        <taxon>Actinomycetes</taxon>
        <taxon>Kitasatosporales</taxon>
        <taxon>Streptomycetaceae</taxon>
        <taxon>Streptomyces</taxon>
    </lineage>
</organism>
<feature type="region of interest" description="Disordered" evidence="1">
    <location>
        <begin position="498"/>
        <end position="609"/>
    </location>
</feature>
<feature type="compositionally biased region" description="Pro residues" evidence="1">
    <location>
        <begin position="546"/>
        <end position="557"/>
    </location>
</feature>
<keyword evidence="2" id="KW-0812">Transmembrane</keyword>
<dbReference type="Proteomes" id="UP000319210">
    <property type="component" value="Unassembled WGS sequence"/>
</dbReference>
<comment type="caution">
    <text evidence="3">The sequence shown here is derived from an EMBL/GenBank/DDBJ whole genome shotgun (WGS) entry which is preliminary data.</text>
</comment>
<feature type="transmembrane region" description="Helical" evidence="2">
    <location>
        <begin position="263"/>
        <end position="285"/>
    </location>
</feature>
<feature type="transmembrane region" description="Helical" evidence="2">
    <location>
        <begin position="425"/>
        <end position="443"/>
    </location>
</feature>
<dbReference type="AlphaFoldDB" id="A0A4Y3QUF2"/>
<dbReference type="Pfam" id="PF19877">
    <property type="entry name" value="DUF6350"/>
    <property type="match status" value="1"/>
</dbReference>
<keyword evidence="2" id="KW-1133">Transmembrane helix</keyword>
<evidence type="ECO:0008006" key="5">
    <source>
        <dbReference type="Google" id="ProtNLM"/>
    </source>
</evidence>
<feature type="transmembrane region" description="Helical" evidence="2">
    <location>
        <begin position="60"/>
        <end position="80"/>
    </location>
</feature>
<dbReference type="InterPro" id="IPR045931">
    <property type="entry name" value="DUF6350"/>
</dbReference>
<evidence type="ECO:0000256" key="1">
    <source>
        <dbReference type="SAM" id="MobiDB-lite"/>
    </source>
</evidence>
<evidence type="ECO:0000256" key="2">
    <source>
        <dbReference type="SAM" id="Phobius"/>
    </source>
</evidence>
<dbReference type="EMBL" id="BJMM01000004">
    <property type="protein sequence ID" value="GEB48871.1"/>
    <property type="molecule type" value="Genomic_DNA"/>
</dbReference>
<sequence>MGGACAAGVGLGVIAAVVLLLWTVSPYPDGGAGSALHLAADLWLLAHGAQLVRHETLSGIPAPVGVTPLMLTALAVWLLCRATREGLDARVEAGSGPGAAAVAGWVSGGYLLVGGLVTGYAAEGPIRVDVLSAVWHLPLLAGLVTGVCVLVCGGVGPMPLAPGRRGGRLLARLAALPPKLLAVRLPRDTGHGGAGETAADIAPELLLRARVRERLAAAAGAASAATVVLCGGGALLLTGAVLWHAPAVGEAFPRLSPGPSGQFALLMLSVVLLPNAVVWALAWALGPGFVLDGSVLGPVLGPDGPLASLGLRASPGAGAELPPFPLLAAVPGQDGGTVPWWLAGAAPLVAGLVCGRWVGRAGVPADGGGARCRAPVPRDLRGVLVTVPLAALLCGAVLSLFAAYAGGALGSGTLRYLGPRWWETGGAACLWVLVGGLPVGLVVRWRTVRRARRAAATAALMNRAPTPVSEVRGPDSGWHTEEVRRVRWSVMKAASGGLMAEFPPEPPVGRSYFAARDTGAPAPGPAGAPGPSGDDEADTDPRHPAPDAPSGPSPRPSSGPSEPAGAEQGSGGAGRTGGAAGESGKGGSGGADGGAGAQGDGGRAAPGTD</sequence>
<proteinExistence type="predicted"/>
<reference evidence="3 4" key="1">
    <citation type="submission" date="2019-06" db="EMBL/GenBank/DDBJ databases">
        <title>Whole genome shotgun sequence of Streptomyces cacaoi subsp. cacaoi NBRC 12748.</title>
        <authorList>
            <person name="Hosoyama A."/>
            <person name="Uohara A."/>
            <person name="Ohji S."/>
            <person name="Ichikawa N."/>
        </authorList>
    </citation>
    <scope>NUCLEOTIDE SEQUENCE [LARGE SCALE GENOMIC DNA]</scope>
    <source>
        <strain evidence="3 4">NBRC 12748</strain>
    </source>
</reference>
<name>A0A4Y3QUF2_STRCI</name>
<feature type="transmembrane region" description="Helical" evidence="2">
    <location>
        <begin position="215"/>
        <end position="243"/>
    </location>
</feature>
<evidence type="ECO:0000313" key="4">
    <source>
        <dbReference type="Proteomes" id="UP000319210"/>
    </source>
</evidence>